<feature type="transmembrane region" description="Helical" evidence="6">
    <location>
        <begin position="206"/>
        <end position="222"/>
    </location>
</feature>
<feature type="transmembrane region" description="Helical" evidence="6">
    <location>
        <begin position="85"/>
        <end position="102"/>
    </location>
</feature>
<comment type="subcellular location">
    <subcellularLocation>
        <location evidence="1">Membrane</location>
        <topology evidence="1">Multi-pass membrane protein</topology>
    </subcellularLocation>
</comment>
<dbReference type="EMBL" id="JAGGDJ010000039">
    <property type="protein sequence ID" value="MBO7747779.1"/>
    <property type="molecule type" value="Genomic_DNA"/>
</dbReference>
<feature type="transmembrane region" description="Helical" evidence="6">
    <location>
        <begin position="148"/>
        <end position="167"/>
    </location>
</feature>
<evidence type="ECO:0000256" key="4">
    <source>
        <dbReference type="ARBA" id="ARBA00022989"/>
    </source>
</evidence>
<dbReference type="Proteomes" id="UP000670947">
    <property type="component" value="Unassembled WGS sequence"/>
</dbReference>
<dbReference type="InterPro" id="IPR004307">
    <property type="entry name" value="TspO_MBR"/>
</dbReference>
<dbReference type="RefSeq" id="WP_208850406.1">
    <property type="nucleotide sequence ID" value="NZ_JAGGDJ010000039.1"/>
</dbReference>
<evidence type="ECO:0000313" key="8">
    <source>
        <dbReference type="Proteomes" id="UP000670947"/>
    </source>
</evidence>
<feature type="transmembrane region" description="Helical" evidence="6">
    <location>
        <begin position="228"/>
        <end position="246"/>
    </location>
</feature>
<comment type="similarity">
    <text evidence="2">Belongs to the TspO/BZRP family.</text>
</comment>
<dbReference type="Gene3D" id="1.20.1260.100">
    <property type="entry name" value="TspO/MBR protein"/>
    <property type="match status" value="1"/>
</dbReference>
<sequence length="255" mass="27814">MHRFHRIIRLLNPVAFAVMLAFNALAVWLPLNDRTTGELSDRHPVLITPAGYAFAIWSVIYALLAGFVIYQLLPAGRSRPSAARIGPWFAASCLLNAAWIVVWHYEFIAASGVVMLALLLALIVVYRRVRSGRGTPTAGERWLVRLPFSLYLGWISIAAIVNFAVVIDDAGWRGFRLPGSPWAYMLLALAAALALTALWSNRDGTYALVFAWAFAAIAVKQADHPAIAAASATAAVLLAIASLAALRRLRHRSSN</sequence>
<evidence type="ECO:0000256" key="3">
    <source>
        <dbReference type="ARBA" id="ARBA00022692"/>
    </source>
</evidence>
<reference evidence="7 8" key="1">
    <citation type="submission" date="2021-03" db="EMBL/GenBank/DDBJ databases">
        <title>Paenibacillus artemisicola MWE-103 whole genome sequence.</title>
        <authorList>
            <person name="Ham Y.J."/>
        </authorList>
    </citation>
    <scope>NUCLEOTIDE SEQUENCE [LARGE SCALE GENOMIC DNA]</scope>
    <source>
        <strain evidence="7 8">MWE-103</strain>
    </source>
</reference>
<evidence type="ECO:0000256" key="1">
    <source>
        <dbReference type="ARBA" id="ARBA00004141"/>
    </source>
</evidence>
<proteinExistence type="inferred from homology"/>
<feature type="transmembrane region" description="Helical" evidence="6">
    <location>
        <begin position="108"/>
        <end position="127"/>
    </location>
</feature>
<feature type="transmembrane region" description="Helical" evidence="6">
    <location>
        <begin position="51"/>
        <end position="73"/>
    </location>
</feature>
<keyword evidence="5 6" id="KW-0472">Membrane</keyword>
<dbReference type="InterPro" id="IPR038330">
    <property type="entry name" value="TspO/MBR-related_sf"/>
</dbReference>
<dbReference type="Pfam" id="PF03073">
    <property type="entry name" value="TspO_MBR"/>
    <property type="match status" value="1"/>
</dbReference>
<feature type="transmembrane region" description="Helical" evidence="6">
    <location>
        <begin position="182"/>
        <end position="199"/>
    </location>
</feature>
<organism evidence="7 8">
    <name type="scientific">Paenibacillus artemisiicola</name>
    <dbReference type="NCBI Taxonomy" id="1172618"/>
    <lineage>
        <taxon>Bacteria</taxon>
        <taxon>Bacillati</taxon>
        <taxon>Bacillota</taxon>
        <taxon>Bacilli</taxon>
        <taxon>Bacillales</taxon>
        <taxon>Paenibacillaceae</taxon>
        <taxon>Paenibacillus</taxon>
    </lineage>
</organism>
<dbReference type="PANTHER" id="PTHR33802">
    <property type="entry name" value="SI:CH211-161H7.5-RELATED"/>
    <property type="match status" value="1"/>
</dbReference>
<protein>
    <submittedName>
        <fullName evidence="7">Tryptophan-rich sensory protein</fullName>
    </submittedName>
</protein>
<keyword evidence="8" id="KW-1185">Reference proteome</keyword>
<evidence type="ECO:0000256" key="6">
    <source>
        <dbReference type="SAM" id="Phobius"/>
    </source>
</evidence>
<evidence type="ECO:0000313" key="7">
    <source>
        <dbReference type="EMBL" id="MBO7747779.1"/>
    </source>
</evidence>
<evidence type="ECO:0000256" key="5">
    <source>
        <dbReference type="ARBA" id="ARBA00023136"/>
    </source>
</evidence>
<comment type="caution">
    <text evidence="7">The sequence shown here is derived from an EMBL/GenBank/DDBJ whole genome shotgun (WGS) entry which is preliminary data.</text>
</comment>
<keyword evidence="3 6" id="KW-0812">Transmembrane</keyword>
<accession>A0ABS3WHH3</accession>
<name>A0ABS3WHH3_9BACL</name>
<evidence type="ECO:0000256" key="2">
    <source>
        <dbReference type="ARBA" id="ARBA00007524"/>
    </source>
</evidence>
<feature type="transmembrane region" description="Helical" evidence="6">
    <location>
        <begin position="7"/>
        <end position="31"/>
    </location>
</feature>
<gene>
    <name evidence="7" type="ORF">I8J29_26670</name>
</gene>
<dbReference type="PANTHER" id="PTHR33802:SF1">
    <property type="entry name" value="XK-RELATED PROTEIN"/>
    <property type="match status" value="1"/>
</dbReference>
<keyword evidence="4 6" id="KW-1133">Transmembrane helix</keyword>